<evidence type="ECO:0000313" key="1">
    <source>
        <dbReference type="EMBL" id="KAL0401502.1"/>
    </source>
</evidence>
<dbReference type="AlphaFoldDB" id="A0AAW2TAJ1"/>
<name>A0AAW2TAJ1_9LAMI</name>
<dbReference type="PANTHER" id="PTHR10775:SF182">
    <property type="entry name" value="TRANSPOSON, EN_SPM-LIKE, TRANSPOSASE-ASSOCIATED DOMAIN PROTEIN-RELATED"/>
    <property type="match status" value="1"/>
</dbReference>
<reference evidence="1" key="1">
    <citation type="submission" date="2020-06" db="EMBL/GenBank/DDBJ databases">
        <authorList>
            <person name="Li T."/>
            <person name="Hu X."/>
            <person name="Zhang T."/>
            <person name="Song X."/>
            <person name="Zhang H."/>
            <person name="Dai N."/>
            <person name="Sheng W."/>
            <person name="Hou X."/>
            <person name="Wei L."/>
        </authorList>
    </citation>
    <scope>NUCLEOTIDE SEQUENCE</scope>
    <source>
        <strain evidence="1">KEN1</strain>
        <tissue evidence="1">Leaf</tissue>
    </source>
</reference>
<reference evidence="1" key="2">
    <citation type="journal article" date="2024" name="Plant">
        <title>Genomic evolution and insights into agronomic trait innovations of Sesamum species.</title>
        <authorList>
            <person name="Miao H."/>
            <person name="Wang L."/>
            <person name="Qu L."/>
            <person name="Liu H."/>
            <person name="Sun Y."/>
            <person name="Le M."/>
            <person name="Wang Q."/>
            <person name="Wei S."/>
            <person name="Zheng Y."/>
            <person name="Lin W."/>
            <person name="Duan Y."/>
            <person name="Cao H."/>
            <person name="Xiong S."/>
            <person name="Wang X."/>
            <person name="Wei L."/>
            <person name="Li C."/>
            <person name="Ma Q."/>
            <person name="Ju M."/>
            <person name="Zhao R."/>
            <person name="Li G."/>
            <person name="Mu C."/>
            <person name="Tian Q."/>
            <person name="Mei H."/>
            <person name="Zhang T."/>
            <person name="Gao T."/>
            <person name="Zhang H."/>
        </authorList>
    </citation>
    <scope>NUCLEOTIDE SEQUENCE</scope>
    <source>
        <strain evidence="1">KEN1</strain>
    </source>
</reference>
<protein>
    <submittedName>
        <fullName evidence="1">Uncharacterized protein</fullName>
    </submittedName>
</protein>
<comment type="caution">
    <text evidence="1">The sequence shown here is derived from an EMBL/GenBank/DDBJ whole genome shotgun (WGS) entry which is preliminary data.</text>
</comment>
<dbReference type="PANTHER" id="PTHR10775">
    <property type="entry name" value="OS08G0208400 PROTEIN"/>
    <property type="match status" value="1"/>
</dbReference>
<proteinExistence type="predicted"/>
<organism evidence="1">
    <name type="scientific">Sesamum latifolium</name>
    <dbReference type="NCBI Taxonomy" id="2727402"/>
    <lineage>
        <taxon>Eukaryota</taxon>
        <taxon>Viridiplantae</taxon>
        <taxon>Streptophyta</taxon>
        <taxon>Embryophyta</taxon>
        <taxon>Tracheophyta</taxon>
        <taxon>Spermatophyta</taxon>
        <taxon>Magnoliopsida</taxon>
        <taxon>eudicotyledons</taxon>
        <taxon>Gunneridae</taxon>
        <taxon>Pentapetalae</taxon>
        <taxon>asterids</taxon>
        <taxon>lamiids</taxon>
        <taxon>Lamiales</taxon>
        <taxon>Pedaliaceae</taxon>
        <taxon>Sesamum</taxon>
    </lineage>
</organism>
<sequence length="147" mass="17647">MRHSRCRGIDVDSERPTRLWDGVWMEFYWCYGVSSLNKKAFTKNQVERKVTRPRLTGEQIRDWVEEFSPVVEVPLSLPDGYGIEHKWTKKSIFWELEYWSTHLIRHNLDVMHIEKNVFDNIFNTVMDVKGKTKDNLNARKDLKIIYN</sequence>
<gene>
    <name evidence="1" type="ORF">Slati_4180100</name>
</gene>
<accession>A0AAW2TAJ1</accession>
<dbReference type="EMBL" id="JACGWN010000015">
    <property type="protein sequence ID" value="KAL0401502.1"/>
    <property type="molecule type" value="Genomic_DNA"/>
</dbReference>